<dbReference type="PROSITE" id="PS50157">
    <property type="entry name" value="ZINC_FINGER_C2H2_2"/>
    <property type="match status" value="1"/>
</dbReference>
<feature type="region of interest" description="Disordered" evidence="3">
    <location>
        <begin position="411"/>
        <end position="468"/>
    </location>
</feature>
<sequence length="634" mass="70430">MSVAKLSTGGALNAVKTEEGNDSLDTFIKQAIQKEPLLSFSRTGDSPVQWIQFLHALDQPDLPGWPLLTPLKVTMKKCEKCSREFCSPVNYRRHIRVHRRPLNVNKESHKTKDLLAAFWDKLSVEEAAREVLSLKDASLKEVPSSSVIRALASSLRQPGVWTLPQVYVRAGSKLLDIIQANPSRLPISSQELFSILDDASENTFLCAGTAESLQNYVFDEETTKHSLKLTNLIACTTYLFEQQLVKAWLTDKDAEALRCQKLLVEEEEAAQRRQAELLERKKQKKLRQKEQKTKDQLNGCKAYLNLSPNAPDDSLSAEVPVPPSPSVSNLNSPEMSVNVASFPEPFQFPSEELEGSGAQFDFSSENADAANFQTVETWTMNSDGRRHFAANRWQVAKSYKGGRNGFYISHDRQASKPGPVQKLTPSKDHGPLLIGSEAWTKKVNVDNEDEKSKPRLQEETSNQETEQNSFELMIGSISVTLGDPDEVQDTCSTKHAIPKKSDILEKPVKHSASKPWISFNRQETSNIWPVDKGGEESGGIVLDEAGNQTVCSDRCKQSYSVDNDDRDDGKHSDMFSDGNAIQGGLPFCSIAAKEFLAQRWKEAIESNPVELVLSAELEGTEDNSSNGITNIISS</sequence>
<dbReference type="Gramene" id="OE9A088876T3">
    <property type="protein sequence ID" value="OE9A088876C3"/>
    <property type="gene ID" value="OE9A088876"/>
</dbReference>
<gene>
    <name evidence="5" type="ORF">OLEA9_A088876</name>
</gene>
<comment type="caution">
    <text evidence="5">The sequence shown here is derived from an EMBL/GenBank/DDBJ whole genome shotgun (WGS) entry which is preliminary data.</text>
</comment>
<evidence type="ECO:0000313" key="5">
    <source>
        <dbReference type="EMBL" id="CAA2960016.1"/>
    </source>
</evidence>
<dbReference type="OrthoDB" id="191139at2759"/>
<dbReference type="PANTHER" id="PTHR36055">
    <property type="entry name" value="C2H2-LIKE ZINC FINGER PROTEIN"/>
    <property type="match status" value="1"/>
</dbReference>
<evidence type="ECO:0000313" key="6">
    <source>
        <dbReference type="Proteomes" id="UP000594638"/>
    </source>
</evidence>
<dbReference type="PROSITE" id="PS00028">
    <property type="entry name" value="ZINC_FINGER_C2H2_1"/>
    <property type="match status" value="1"/>
</dbReference>
<keyword evidence="1" id="KW-0862">Zinc</keyword>
<keyword evidence="1" id="KW-0479">Metal-binding</keyword>
<organism evidence="5 6">
    <name type="scientific">Olea europaea subsp. europaea</name>
    <dbReference type="NCBI Taxonomy" id="158383"/>
    <lineage>
        <taxon>Eukaryota</taxon>
        <taxon>Viridiplantae</taxon>
        <taxon>Streptophyta</taxon>
        <taxon>Embryophyta</taxon>
        <taxon>Tracheophyta</taxon>
        <taxon>Spermatophyta</taxon>
        <taxon>Magnoliopsida</taxon>
        <taxon>eudicotyledons</taxon>
        <taxon>Gunneridae</taxon>
        <taxon>Pentapetalae</taxon>
        <taxon>asterids</taxon>
        <taxon>lamiids</taxon>
        <taxon>Lamiales</taxon>
        <taxon>Oleaceae</taxon>
        <taxon>Oleeae</taxon>
        <taxon>Olea</taxon>
    </lineage>
</organism>
<reference evidence="5 6" key="1">
    <citation type="submission" date="2019-12" db="EMBL/GenBank/DDBJ databases">
        <authorList>
            <person name="Alioto T."/>
            <person name="Alioto T."/>
            <person name="Gomez Garrido J."/>
        </authorList>
    </citation>
    <scope>NUCLEOTIDE SEQUENCE [LARGE SCALE GENOMIC DNA]</scope>
</reference>
<dbReference type="AlphaFoldDB" id="A0A8S0Q1B4"/>
<dbReference type="Gramene" id="OE9A088876T1">
    <property type="protein sequence ID" value="OE9A088876C1"/>
    <property type="gene ID" value="OE9A088876"/>
</dbReference>
<keyword evidence="2" id="KW-0175">Coiled coil</keyword>
<evidence type="ECO:0000256" key="2">
    <source>
        <dbReference type="SAM" id="Coils"/>
    </source>
</evidence>
<dbReference type="EMBL" id="CACTIH010000363">
    <property type="protein sequence ID" value="CAA2960016.1"/>
    <property type="molecule type" value="Genomic_DNA"/>
</dbReference>
<feature type="compositionally biased region" description="Low complexity" evidence="3">
    <location>
        <begin position="459"/>
        <end position="468"/>
    </location>
</feature>
<feature type="compositionally biased region" description="Basic and acidic residues" evidence="3">
    <location>
        <begin position="439"/>
        <end position="458"/>
    </location>
</feature>
<feature type="domain" description="C2H2-type" evidence="4">
    <location>
        <begin position="76"/>
        <end position="98"/>
    </location>
</feature>
<evidence type="ECO:0000259" key="4">
    <source>
        <dbReference type="PROSITE" id="PS50157"/>
    </source>
</evidence>
<feature type="coiled-coil region" evidence="2">
    <location>
        <begin position="264"/>
        <end position="295"/>
    </location>
</feature>
<dbReference type="Proteomes" id="UP000594638">
    <property type="component" value="Unassembled WGS sequence"/>
</dbReference>
<proteinExistence type="predicted"/>
<dbReference type="GO" id="GO:0008270">
    <property type="term" value="F:zinc ion binding"/>
    <property type="evidence" value="ECO:0007669"/>
    <property type="project" value="UniProtKB-KW"/>
</dbReference>
<name>A0A8S0Q1B4_OLEEU</name>
<dbReference type="InterPro" id="IPR013087">
    <property type="entry name" value="Znf_C2H2_type"/>
</dbReference>
<evidence type="ECO:0000256" key="3">
    <source>
        <dbReference type="SAM" id="MobiDB-lite"/>
    </source>
</evidence>
<protein>
    <submittedName>
        <fullName evidence="5">Uncharacterized protein LOC111396678 isoform X1</fullName>
    </submittedName>
</protein>
<evidence type="ECO:0000256" key="1">
    <source>
        <dbReference type="PROSITE-ProRule" id="PRU00042"/>
    </source>
</evidence>
<feature type="region of interest" description="Disordered" evidence="3">
    <location>
        <begin position="311"/>
        <end position="330"/>
    </location>
</feature>
<keyword evidence="1" id="KW-0863">Zinc-finger</keyword>
<dbReference type="PANTHER" id="PTHR36055:SF1">
    <property type="entry name" value="C2H2-LIKE ZINC FINGER PROTEIN"/>
    <property type="match status" value="1"/>
</dbReference>
<accession>A0A8S0Q1B4</accession>
<keyword evidence="6" id="KW-1185">Reference proteome</keyword>